<feature type="binding site" evidence="4">
    <location>
        <begin position="217"/>
        <end position="220"/>
    </location>
    <ligand>
        <name>pyridoxal 5'-phosphate</name>
        <dbReference type="ChEBI" id="CHEBI:597326"/>
    </ligand>
</feature>
<reference evidence="5 6" key="1">
    <citation type="journal article" date="2016" name="Microbes Environ.">
        <title>Phylogenetically diverse aerobic anoxygenic phototrophic bacteria isolated from epilithic biofilms in Tama river, Japan.</title>
        <authorList>
            <person name="Hirose S."/>
            <person name="Matsuura K."/>
            <person name="Haruta S."/>
        </authorList>
    </citation>
    <scope>NUCLEOTIDE SEQUENCE [LARGE SCALE GENOMIC DNA]</scope>
    <source>
        <strain evidence="5 6">S08</strain>
    </source>
</reference>
<dbReference type="InterPro" id="IPR004636">
    <property type="entry name" value="AcOrn/SuccOrn_fam"/>
</dbReference>
<comment type="cofactor">
    <cofactor evidence="4">
        <name>pyridoxal 5'-phosphate</name>
        <dbReference type="ChEBI" id="CHEBI:597326"/>
    </cofactor>
    <text evidence="4">Binds 1 pyridoxal phosphate per subunit.</text>
</comment>
<feature type="binding site" evidence="4">
    <location>
        <position position="275"/>
    </location>
    <ligand>
        <name>pyridoxal 5'-phosphate</name>
        <dbReference type="ChEBI" id="CHEBI:597326"/>
    </ligand>
</feature>
<feature type="modified residue" description="N6-(pyridoxal phosphate)lysine" evidence="4">
    <location>
        <position position="246"/>
    </location>
</feature>
<evidence type="ECO:0000256" key="4">
    <source>
        <dbReference type="HAMAP-Rule" id="MF_01107"/>
    </source>
</evidence>
<sequence length="403" mass="42813">MVPVIPALMPTYNRADLAFERGEGARLWTDDGRRFLDFGAGIATSSLGHGHPHLTKAIAEQAAKVMHVSNLYRVKQAEELAARHVAASFADSVFFCNSGAEANEGMTKAVRKYHAENGHPERFGMICFEGAFHGRTLAMLAATGNEKYLAGFGPVVEGFTHVPFDNMNALRAAITPQTGGIMIEPIQGEGGVRPAPIRFLRELRQVCDEYGLLLALDEVQSGMGRSGKLWAHQWADIEPDVMSAAKGIGGGFPLGAILAKEKVAKHLKPGTHGTTYGGGPLACAAGLAVMDVVMAPGFLDQVDRVARHLWRGLLGLAERHPDVIEGVRGAGLLLGIKLKPEISNGDMQAAAVAEGLLTVAAGMNVLRLAPPLIITEAEADEAVALLDRACRRLTPSKAQVAAK</sequence>
<protein>
    <recommendedName>
        <fullName evidence="4">Acetylornithine aminotransferase</fullName>
        <shortName evidence="4">ACOAT</shortName>
        <ecNumber evidence="4">2.6.1.11</ecNumber>
    </recommendedName>
</protein>
<dbReference type="PIRSF" id="PIRSF000521">
    <property type="entry name" value="Transaminase_4ab_Lys_Orn"/>
    <property type="match status" value="1"/>
</dbReference>
<feature type="binding site" evidence="4">
    <location>
        <position position="132"/>
    </location>
    <ligand>
        <name>pyridoxal 5'-phosphate</name>
        <dbReference type="ChEBI" id="CHEBI:597326"/>
    </ligand>
</feature>
<dbReference type="PANTHER" id="PTHR11986:SF113">
    <property type="entry name" value="SUCCINYLORNITHINE TRANSAMINASE"/>
    <property type="match status" value="1"/>
</dbReference>
<keyword evidence="4" id="KW-0055">Arginine biosynthesis</keyword>
<keyword evidence="3 4" id="KW-0663">Pyridoxal phosphate</keyword>
<dbReference type="SUPFAM" id="SSF53383">
    <property type="entry name" value="PLP-dependent transferases"/>
    <property type="match status" value="1"/>
</dbReference>
<comment type="similarity">
    <text evidence="4">Belongs to the class-III pyridoxal-phosphate-dependent aminotransferase family. ArgD subfamily.</text>
</comment>
<proteinExistence type="inferred from homology"/>
<keyword evidence="1 4" id="KW-0032">Aminotransferase</keyword>
<evidence type="ECO:0000313" key="6">
    <source>
        <dbReference type="Proteomes" id="UP000831327"/>
    </source>
</evidence>
<dbReference type="NCBIfam" id="NF002325">
    <property type="entry name" value="PRK01278.1"/>
    <property type="match status" value="1"/>
</dbReference>
<keyword evidence="4" id="KW-0963">Cytoplasm</keyword>
<feature type="binding site" evidence="4">
    <location>
        <position position="274"/>
    </location>
    <ligand>
        <name>N(2)-acetyl-L-ornithine</name>
        <dbReference type="ChEBI" id="CHEBI:57805"/>
    </ligand>
</feature>
<comment type="subunit">
    <text evidence="4">Homodimer.</text>
</comment>
<dbReference type="Gene3D" id="3.90.1150.10">
    <property type="entry name" value="Aspartate Aminotransferase, domain 1"/>
    <property type="match status" value="1"/>
</dbReference>
<dbReference type="EC" id="2.6.1.11" evidence="4"/>
<dbReference type="Proteomes" id="UP000831327">
    <property type="component" value="Chromosome"/>
</dbReference>
<comment type="pathway">
    <text evidence="4">Amino-acid biosynthesis; L-arginine biosynthesis; N(2)-acetyl-L-ornithine from L-glutamate: step 4/4.</text>
</comment>
<keyword evidence="4" id="KW-0028">Amino-acid biosynthesis</keyword>
<dbReference type="HAMAP" id="MF_01107">
    <property type="entry name" value="ArgD_aminotrans_3"/>
    <property type="match status" value="1"/>
</dbReference>
<dbReference type="CDD" id="cd00610">
    <property type="entry name" value="OAT_like"/>
    <property type="match status" value="1"/>
</dbReference>
<dbReference type="PROSITE" id="PS00600">
    <property type="entry name" value="AA_TRANSFER_CLASS_3"/>
    <property type="match status" value="1"/>
</dbReference>
<dbReference type="Gene3D" id="3.40.640.10">
    <property type="entry name" value="Type I PLP-dependent aspartate aminotransferase-like (Major domain)"/>
    <property type="match status" value="1"/>
</dbReference>
<dbReference type="Pfam" id="PF00202">
    <property type="entry name" value="Aminotran_3"/>
    <property type="match status" value="1"/>
</dbReference>
<dbReference type="InterPro" id="IPR015422">
    <property type="entry name" value="PyrdxlP-dep_Trfase_small"/>
</dbReference>
<evidence type="ECO:0000256" key="2">
    <source>
        <dbReference type="ARBA" id="ARBA00022679"/>
    </source>
</evidence>
<evidence type="ECO:0000256" key="3">
    <source>
        <dbReference type="ARBA" id="ARBA00022898"/>
    </source>
</evidence>
<dbReference type="InterPro" id="IPR015421">
    <property type="entry name" value="PyrdxlP-dep_Trfase_major"/>
</dbReference>
<comment type="subcellular location">
    <subcellularLocation>
        <location evidence="4">Cytoplasm</location>
    </subcellularLocation>
</comment>
<evidence type="ECO:0000313" key="5">
    <source>
        <dbReference type="EMBL" id="BDG74682.1"/>
    </source>
</evidence>
<feature type="binding site" evidence="4">
    <location>
        <position position="135"/>
    </location>
    <ligand>
        <name>N(2)-acetyl-L-ornithine</name>
        <dbReference type="ChEBI" id="CHEBI:57805"/>
    </ligand>
</feature>
<keyword evidence="2 4" id="KW-0808">Transferase</keyword>
<dbReference type="EMBL" id="AP025637">
    <property type="protein sequence ID" value="BDG74682.1"/>
    <property type="molecule type" value="Genomic_DNA"/>
</dbReference>
<keyword evidence="6" id="KW-1185">Reference proteome</keyword>
<dbReference type="InterPro" id="IPR015424">
    <property type="entry name" value="PyrdxlP-dep_Trfase"/>
</dbReference>
<dbReference type="NCBIfam" id="TIGR00707">
    <property type="entry name" value="argD"/>
    <property type="match status" value="1"/>
</dbReference>
<comment type="miscellaneous">
    <text evidence="4">May also have succinyldiaminopimelate aminotransferase activity, thus carrying out the corresponding step in lysine biosynthesis.</text>
</comment>
<evidence type="ECO:0000256" key="1">
    <source>
        <dbReference type="ARBA" id="ARBA00022576"/>
    </source>
</evidence>
<organism evidence="5 6">
    <name type="scientific">Roseomonas fluvialis</name>
    <dbReference type="NCBI Taxonomy" id="1750527"/>
    <lineage>
        <taxon>Bacteria</taxon>
        <taxon>Pseudomonadati</taxon>
        <taxon>Pseudomonadota</taxon>
        <taxon>Alphaproteobacteria</taxon>
        <taxon>Acetobacterales</taxon>
        <taxon>Roseomonadaceae</taxon>
        <taxon>Roseomonas</taxon>
    </lineage>
</organism>
<dbReference type="PANTHER" id="PTHR11986">
    <property type="entry name" value="AMINOTRANSFERASE CLASS III"/>
    <property type="match status" value="1"/>
</dbReference>
<comment type="catalytic activity">
    <reaction evidence="4">
        <text>N(2)-acetyl-L-ornithine + 2-oxoglutarate = N-acetyl-L-glutamate 5-semialdehyde + L-glutamate</text>
        <dbReference type="Rhea" id="RHEA:18049"/>
        <dbReference type="ChEBI" id="CHEBI:16810"/>
        <dbReference type="ChEBI" id="CHEBI:29123"/>
        <dbReference type="ChEBI" id="CHEBI:29985"/>
        <dbReference type="ChEBI" id="CHEBI:57805"/>
        <dbReference type="EC" id="2.6.1.11"/>
    </reaction>
</comment>
<feature type="binding site" evidence="4">
    <location>
        <begin position="99"/>
        <end position="100"/>
    </location>
    <ligand>
        <name>pyridoxal 5'-phosphate</name>
        <dbReference type="ChEBI" id="CHEBI:597326"/>
    </ligand>
</feature>
<name>A0ABN6P9Q4_9PROT</name>
<dbReference type="InterPro" id="IPR005814">
    <property type="entry name" value="Aminotrans_3"/>
</dbReference>
<accession>A0ABN6P9Q4</accession>
<dbReference type="GO" id="GO:0008483">
    <property type="term" value="F:transaminase activity"/>
    <property type="evidence" value="ECO:0007669"/>
    <property type="project" value="UniProtKB-KW"/>
</dbReference>
<dbReference type="InterPro" id="IPR049704">
    <property type="entry name" value="Aminotrans_3_PPA_site"/>
</dbReference>
<dbReference type="InterPro" id="IPR050103">
    <property type="entry name" value="Class-III_PLP-dep_AT"/>
</dbReference>
<gene>
    <name evidence="4 5" type="primary">argD</name>
    <name evidence="5" type="ORF">Rmf_46110</name>
</gene>